<dbReference type="GO" id="GO:0032259">
    <property type="term" value="P:methylation"/>
    <property type="evidence" value="ECO:0007669"/>
    <property type="project" value="UniProtKB-KW"/>
</dbReference>
<dbReference type="CDD" id="cd02440">
    <property type="entry name" value="AdoMet_MTases"/>
    <property type="match status" value="1"/>
</dbReference>
<dbReference type="InterPro" id="IPR026170">
    <property type="entry name" value="FAM173A/B"/>
</dbReference>
<dbReference type="Gene3D" id="3.40.50.150">
    <property type="entry name" value="Vaccinia Virus protein VP39"/>
    <property type="match status" value="1"/>
</dbReference>
<reference evidence="6 7" key="1">
    <citation type="submission" date="2019-03" db="EMBL/GenBank/DDBJ databases">
        <title>Genomic Encyclopedia of Type Strains, Phase IV (KMG-IV): sequencing the most valuable type-strain genomes for metagenomic binning, comparative biology and taxonomic classification.</title>
        <authorList>
            <person name="Goeker M."/>
        </authorList>
    </citation>
    <scope>NUCLEOTIDE SEQUENCE [LARGE SCALE GENOMIC DNA]</scope>
    <source>
        <strain evidence="6 7">DSM 100048</strain>
    </source>
</reference>
<dbReference type="Pfam" id="PF13847">
    <property type="entry name" value="Methyltransf_31"/>
    <property type="match status" value="1"/>
</dbReference>
<evidence type="ECO:0000313" key="6">
    <source>
        <dbReference type="EMBL" id="TCV01668.1"/>
    </source>
</evidence>
<keyword evidence="7" id="KW-1185">Reference proteome</keyword>
<evidence type="ECO:0000256" key="1">
    <source>
        <dbReference type="ARBA" id="ARBA00022603"/>
    </source>
</evidence>
<evidence type="ECO:0000259" key="5">
    <source>
        <dbReference type="Pfam" id="PF13847"/>
    </source>
</evidence>
<dbReference type="SUPFAM" id="SSF53335">
    <property type="entry name" value="S-adenosyl-L-methionine-dependent methyltransferases"/>
    <property type="match status" value="1"/>
</dbReference>
<dbReference type="RefSeq" id="WP_132474377.1">
    <property type="nucleotide sequence ID" value="NZ_SMBX01000002.1"/>
</dbReference>
<organism evidence="6 7">
    <name type="scientific">Paracandidimonas soli</name>
    <dbReference type="NCBI Taxonomy" id="1917182"/>
    <lineage>
        <taxon>Bacteria</taxon>
        <taxon>Pseudomonadati</taxon>
        <taxon>Pseudomonadota</taxon>
        <taxon>Betaproteobacteria</taxon>
        <taxon>Burkholderiales</taxon>
        <taxon>Alcaligenaceae</taxon>
        <taxon>Paracandidimonas</taxon>
    </lineage>
</organism>
<dbReference type="InterPro" id="IPR025714">
    <property type="entry name" value="Methyltranfer_dom"/>
</dbReference>
<proteinExistence type="predicted"/>
<keyword evidence="3" id="KW-0949">S-adenosyl-L-methionine</keyword>
<keyword evidence="1" id="KW-0489">Methyltransferase</keyword>
<dbReference type="Proteomes" id="UP000294692">
    <property type="component" value="Unassembled WGS sequence"/>
</dbReference>
<feature type="domain" description="Methyltransferase" evidence="5">
    <location>
        <begin position="110"/>
        <end position="170"/>
    </location>
</feature>
<sequence>MMLLTPGASRRRSSFAAGPPLGKKRPLGGKQAGASLRSVGAFFAARLAPLMLAAFCGAGSAQTLEFEQSSVKPGGIPFPFLELDVPYVKTADGVVERMLDLAGVNEEDYLIDLGSGDGRIPIAAVRDRKARYGFGVEIVPDLVDKARESAREAGVGDRVRFEVQDLFETDISSATVLTMYLLPDVNMKLRPRILSELAPGTRVVSHAFDMGEWESDESDHRDGASLYLWIVPANIEGEWNVDIDGEPHRLSLRQTFQRLQGTLERNGRELLVEAGAMRGTDVHFLVRDGAEATQYIGRVAGDSIIGLSMDSKHRQWRASRDAGKVVSTGAEGG</sequence>
<evidence type="ECO:0000256" key="3">
    <source>
        <dbReference type="ARBA" id="ARBA00022691"/>
    </source>
</evidence>
<dbReference type="OrthoDB" id="281208at2"/>
<dbReference type="AlphaFoldDB" id="A0A4R3VDE8"/>
<feature type="region of interest" description="Disordered" evidence="4">
    <location>
        <begin position="1"/>
        <end position="29"/>
    </location>
</feature>
<dbReference type="EMBL" id="SMBX01000002">
    <property type="protein sequence ID" value="TCV01668.1"/>
    <property type="molecule type" value="Genomic_DNA"/>
</dbReference>
<protein>
    <recommendedName>
        <fullName evidence="5">Methyltransferase domain-containing protein</fullName>
    </recommendedName>
</protein>
<dbReference type="PANTHER" id="PTHR13610:SF11">
    <property type="entry name" value="METHYLTRANSFERASE DOMAIN-CONTAINING PROTEIN"/>
    <property type="match status" value="1"/>
</dbReference>
<evidence type="ECO:0000256" key="4">
    <source>
        <dbReference type="SAM" id="MobiDB-lite"/>
    </source>
</evidence>
<gene>
    <name evidence="6" type="ORF">EV686_102381</name>
</gene>
<dbReference type="PANTHER" id="PTHR13610">
    <property type="entry name" value="METHYLTRANSFERASE DOMAIN-CONTAINING PROTEIN"/>
    <property type="match status" value="1"/>
</dbReference>
<name>A0A4R3VDE8_9BURK</name>
<accession>A0A4R3VDE8</accession>
<dbReference type="InterPro" id="IPR029063">
    <property type="entry name" value="SAM-dependent_MTases_sf"/>
</dbReference>
<dbReference type="GO" id="GO:0016279">
    <property type="term" value="F:protein-lysine N-methyltransferase activity"/>
    <property type="evidence" value="ECO:0007669"/>
    <property type="project" value="InterPro"/>
</dbReference>
<evidence type="ECO:0000313" key="7">
    <source>
        <dbReference type="Proteomes" id="UP000294692"/>
    </source>
</evidence>
<evidence type="ECO:0000256" key="2">
    <source>
        <dbReference type="ARBA" id="ARBA00022679"/>
    </source>
</evidence>
<keyword evidence="2" id="KW-0808">Transferase</keyword>
<comment type="caution">
    <text evidence="6">The sequence shown here is derived from an EMBL/GenBank/DDBJ whole genome shotgun (WGS) entry which is preliminary data.</text>
</comment>